<evidence type="ECO:0000313" key="2">
    <source>
        <dbReference type="EMBL" id="KAK8550696.1"/>
    </source>
</evidence>
<feature type="domain" description="RIN4 pathogenic type III effector avirulence factor Avr cleavage site" evidence="1">
    <location>
        <begin position="15"/>
        <end position="45"/>
    </location>
</feature>
<dbReference type="InterPro" id="IPR008700">
    <property type="entry name" value="TypeIII_avirulence_cleave"/>
</dbReference>
<organism evidence="2 3">
    <name type="scientific">Hibiscus sabdariffa</name>
    <name type="common">roselle</name>
    <dbReference type="NCBI Taxonomy" id="183260"/>
    <lineage>
        <taxon>Eukaryota</taxon>
        <taxon>Viridiplantae</taxon>
        <taxon>Streptophyta</taxon>
        <taxon>Embryophyta</taxon>
        <taxon>Tracheophyta</taxon>
        <taxon>Spermatophyta</taxon>
        <taxon>Magnoliopsida</taxon>
        <taxon>eudicotyledons</taxon>
        <taxon>Gunneridae</taxon>
        <taxon>Pentapetalae</taxon>
        <taxon>rosids</taxon>
        <taxon>malvids</taxon>
        <taxon>Malvales</taxon>
        <taxon>Malvaceae</taxon>
        <taxon>Malvoideae</taxon>
        <taxon>Hibiscus</taxon>
    </lineage>
</organism>
<keyword evidence="3" id="KW-1185">Reference proteome</keyword>
<name>A0ABR2E0L0_9ROSI</name>
<dbReference type="Proteomes" id="UP001472677">
    <property type="component" value="Unassembled WGS sequence"/>
</dbReference>
<dbReference type="PANTHER" id="PTHR33882:SF11">
    <property type="entry name" value="RPM1-INTERACTING PROTEIN 4 (RIN4) FAMILY PROTEIN"/>
    <property type="match status" value="1"/>
</dbReference>
<dbReference type="EMBL" id="JBBPBM010000020">
    <property type="protein sequence ID" value="KAK8550696.1"/>
    <property type="molecule type" value="Genomic_DNA"/>
</dbReference>
<dbReference type="PANTHER" id="PTHR33882">
    <property type="entry name" value="PATHOGENIC TYPE III EFFECTOR AVIRULENCE FACTOR AVR AVRRPT-CLEAVAGE: CLEAVAGE SITE PROTEIN"/>
    <property type="match status" value="1"/>
</dbReference>
<accession>A0ABR2E0L0</accession>
<protein>
    <recommendedName>
        <fullName evidence="1">RIN4 pathogenic type III effector avirulence factor Avr cleavage site domain-containing protein</fullName>
    </recommendedName>
</protein>
<reference evidence="2 3" key="1">
    <citation type="journal article" date="2024" name="G3 (Bethesda)">
        <title>Genome assembly of Hibiscus sabdariffa L. provides insights into metabolisms of medicinal natural products.</title>
        <authorList>
            <person name="Kim T."/>
        </authorList>
    </citation>
    <scope>NUCLEOTIDE SEQUENCE [LARGE SCALE GENOMIC DNA]</scope>
    <source>
        <strain evidence="2">TK-2024</strain>
        <tissue evidence="2">Old leaves</tissue>
    </source>
</reference>
<evidence type="ECO:0000313" key="3">
    <source>
        <dbReference type="Proteomes" id="UP001472677"/>
    </source>
</evidence>
<sequence>MLKLFGNGMDRRMEERTSIPRFGGWGEKGSTNYSVVFSRARDRRKQCKTDVNVLMHNDHAFVAASTTSHTTKPDSHSDEPIQVINHLQHFTNIFNISYLCYVL</sequence>
<gene>
    <name evidence="2" type="ORF">V6N12_039392</name>
</gene>
<comment type="caution">
    <text evidence="2">The sequence shown here is derived from an EMBL/GenBank/DDBJ whole genome shotgun (WGS) entry which is preliminary data.</text>
</comment>
<evidence type="ECO:0000259" key="1">
    <source>
        <dbReference type="Pfam" id="PF05627"/>
    </source>
</evidence>
<proteinExistence type="predicted"/>
<dbReference type="Pfam" id="PF05627">
    <property type="entry name" value="AvrRpt-cleavage"/>
    <property type="match status" value="1"/>
</dbReference>